<dbReference type="PANTHER" id="PTHR45661:SF3">
    <property type="entry name" value="IG-LIKE DOMAIN-CONTAINING PROTEIN"/>
    <property type="match status" value="1"/>
</dbReference>
<dbReference type="Gene3D" id="3.80.10.10">
    <property type="entry name" value="Ribonuclease Inhibitor"/>
    <property type="match status" value="1"/>
</dbReference>
<organism evidence="1 2">
    <name type="scientific">Phocaeicola plebeius</name>
    <dbReference type="NCBI Taxonomy" id="310297"/>
    <lineage>
        <taxon>Bacteria</taxon>
        <taxon>Pseudomonadati</taxon>
        <taxon>Bacteroidota</taxon>
        <taxon>Bacteroidia</taxon>
        <taxon>Bacteroidales</taxon>
        <taxon>Bacteroidaceae</taxon>
        <taxon>Phocaeicola</taxon>
    </lineage>
</organism>
<gene>
    <name evidence="1" type="ORF">DW035_02130</name>
</gene>
<dbReference type="EMBL" id="QROI01000002">
    <property type="protein sequence ID" value="RHL18659.1"/>
    <property type="molecule type" value="Genomic_DNA"/>
</dbReference>
<protein>
    <submittedName>
        <fullName evidence="1">Leucine-rich repeat domain-containing protein</fullName>
    </submittedName>
</protein>
<proteinExistence type="predicted"/>
<evidence type="ECO:0000313" key="2">
    <source>
        <dbReference type="Proteomes" id="UP000284916"/>
    </source>
</evidence>
<accession>A0A415JCJ4</accession>
<evidence type="ECO:0000313" key="1">
    <source>
        <dbReference type="EMBL" id="RHL18659.1"/>
    </source>
</evidence>
<dbReference type="InterPro" id="IPR032675">
    <property type="entry name" value="LRR_dom_sf"/>
</dbReference>
<dbReference type="AlphaFoldDB" id="A0A415JCJ4"/>
<reference evidence="1 2" key="1">
    <citation type="submission" date="2018-08" db="EMBL/GenBank/DDBJ databases">
        <title>A genome reference for cultivated species of the human gut microbiota.</title>
        <authorList>
            <person name="Zou Y."/>
            <person name="Xue W."/>
            <person name="Luo G."/>
        </authorList>
    </citation>
    <scope>NUCLEOTIDE SEQUENCE [LARGE SCALE GENOMIC DNA]</scope>
    <source>
        <strain evidence="1 2">AF39-11</strain>
    </source>
</reference>
<dbReference type="PANTHER" id="PTHR45661">
    <property type="entry name" value="SURFACE ANTIGEN"/>
    <property type="match status" value="1"/>
</dbReference>
<dbReference type="SUPFAM" id="SSF52058">
    <property type="entry name" value="L domain-like"/>
    <property type="match status" value="1"/>
</dbReference>
<dbReference type="Pfam" id="PF13306">
    <property type="entry name" value="LRR_5"/>
    <property type="match status" value="1"/>
</dbReference>
<comment type="caution">
    <text evidence="1">The sequence shown here is derived from an EMBL/GenBank/DDBJ whole genome shotgun (WGS) entry which is preliminary data.</text>
</comment>
<dbReference type="InterPro" id="IPR053139">
    <property type="entry name" value="Surface_bspA-like"/>
</dbReference>
<dbReference type="InterPro" id="IPR026906">
    <property type="entry name" value="LRR_5"/>
</dbReference>
<dbReference type="Proteomes" id="UP000284916">
    <property type="component" value="Unassembled WGS sequence"/>
</dbReference>
<sequence length="128" mass="14166">MPGLKKVTLPASLKKIGSQAFLGTHLEEVVFSAELQEIDDEAFTGVAELTSVTLSNNIQRIGYRAFSDCEQLSKVAYVGEMKTADCMVEIGAFQNCTSLTSFTFPQSFSEVPRMDFCRLQKVERNNPS</sequence>
<name>A0A415JCJ4_9BACT</name>